<reference evidence="2" key="1">
    <citation type="submission" date="2021-06" db="EMBL/GenBank/DDBJ databases">
        <authorList>
            <person name="Kallberg Y."/>
            <person name="Tangrot J."/>
            <person name="Rosling A."/>
        </authorList>
    </citation>
    <scope>NUCLEOTIDE SEQUENCE</scope>
    <source>
        <strain evidence="2">BR232B</strain>
    </source>
</reference>
<sequence length="62" mass="6821">MASASTLKSKPSQKQGMQGQADDNEGVNVGNTEGDEERGGISVVEMLRFLEGWYNKEETTRE</sequence>
<evidence type="ECO:0000313" key="2">
    <source>
        <dbReference type="EMBL" id="CAG8657046.1"/>
    </source>
</evidence>
<proteinExistence type="predicted"/>
<organism evidence="2 3">
    <name type="scientific">Paraglomus brasilianum</name>
    <dbReference type="NCBI Taxonomy" id="144538"/>
    <lineage>
        <taxon>Eukaryota</taxon>
        <taxon>Fungi</taxon>
        <taxon>Fungi incertae sedis</taxon>
        <taxon>Mucoromycota</taxon>
        <taxon>Glomeromycotina</taxon>
        <taxon>Glomeromycetes</taxon>
        <taxon>Paraglomerales</taxon>
        <taxon>Paraglomeraceae</taxon>
        <taxon>Paraglomus</taxon>
    </lineage>
</organism>
<evidence type="ECO:0000313" key="3">
    <source>
        <dbReference type="Proteomes" id="UP000789739"/>
    </source>
</evidence>
<evidence type="ECO:0000256" key="1">
    <source>
        <dbReference type="SAM" id="MobiDB-lite"/>
    </source>
</evidence>
<feature type="compositionally biased region" description="Polar residues" evidence="1">
    <location>
        <begin position="1"/>
        <end position="18"/>
    </location>
</feature>
<accession>A0A9N9E229</accession>
<dbReference type="Proteomes" id="UP000789739">
    <property type="component" value="Unassembled WGS sequence"/>
</dbReference>
<dbReference type="EMBL" id="CAJVPI010003316">
    <property type="protein sequence ID" value="CAG8657046.1"/>
    <property type="molecule type" value="Genomic_DNA"/>
</dbReference>
<dbReference type="AlphaFoldDB" id="A0A9N9E229"/>
<protein>
    <submittedName>
        <fullName evidence="2">3492_t:CDS:1</fullName>
    </submittedName>
</protein>
<keyword evidence="3" id="KW-1185">Reference proteome</keyword>
<name>A0A9N9E229_9GLOM</name>
<feature type="region of interest" description="Disordered" evidence="1">
    <location>
        <begin position="1"/>
        <end position="42"/>
    </location>
</feature>
<feature type="non-terminal residue" evidence="2">
    <location>
        <position position="62"/>
    </location>
</feature>
<gene>
    <name evidence="2" type="ORF">PBRASI_LOCUS10576</name>
</gene>
<comment type="caution">
    <text evidence="2">The sequence shown here is derived from an EMBL/GenBank/DDBJ whole genome shotgun (WGS) entry which is preliminary data.</text>
</comment>